<dbReference type="InterPro" id="IPR004007">
    <property type="entry name" value="DhaL_dom"/>
</dbReference>
<evidence type="ECO:0000256" key="8">
    <source>
        <dbReference type="ARBA" id="ARBA00022840"/>
    </source>
</evidence>
<dbReference type="GO" id="GO:0004371">
    <property type="term" value="F:glycerone kinase activity"/>
    <property type="evidence" value="ECO:0007669"/>
    <property type="project" value="UniProtKB-EC"/>
</dbReference>
<comment type="function">
    <text evidence="1">Catalyzes both the phosphorylation of dihydroxyacetone and of glyceraldehyde.</text>
</comment>
<dbReference type="InterPro" id="IPR050861">
    <property type="entry name" value="Dihydroxyacetone_Kinase"/>
</dbReference>
<dbReference type="GO" id="GO:0050354">
    <property type="term" value="F:triokinase activity"/>
    <property type="evidence" value="ECO:0007669"/>
    <property type="project" value="UniProtKB-EC"/>
</dbReference>
<evidence type="ECO:0000256" key="9">
    <source>
        <dbReference type="ARBA" id="ARBA00047974"/>
    </source>
</evidence>
<dbReference type="PANTHER" id="PTHR28629:SF14">
    <property type="entry name" value="DIHYDROXYACETONE KINASE 1"/>
    <property type="match status" value="1"/>
</dbReference>
<dbReference type="UniPathway" id="UPA00617">
    <property type="reaction ID" value="UER00669"/>
</dbReference>
<dbReference type="GO" id="GO:0019588">
    <property type="term" value="P:anaerobic glycerol catabolic process"/>
    <property type="evidence" value="ECO:0007669"/>
    <property type="project" value="UniProtKB-UniPathway"/>
</dbReference>
<feature type="domain" description="DhaL" evidence="13">
    <location>
        <begin position="415"/>
        <end position="618"/>
    </location>
</feature>
<feature type="active site" description="Tele-hemiaminal-histidine intermediate" evidence="11">
    <location>
        <position position="246"/>
    </location>
</feature>
<dbReference type="Pfam" id="PF02734">
    <property type="entry name" value="Dak2"/>
    <property type="match status" value="1"/>
</dbReference>
<keyword evidence="4" id="KW-0808">Transferase</keyword>
<name>A0A2G8RUB6_9APHY</name>
<reference evidence="15 16" key="1">
    <citation type="journal article" date="2015" name="Sci. Rep.">
        <title>Chromosome-level genome map provides insights into diverse defense mechanisms in the medicinal fungus Ganoderma sinense.</title>
        <authorList>
            <person name="Zhu Y."/>
            <person name="Xu J."/>
            <person name="Sun C."/>
            <person name="Zhou S."/>
            <person name="Xu H."/>
            <person name="Nelson D.R."/>
            <person name="Qian J."/>
            <person name="Song J."/>
            <person name="Luo H."/>
            <person name="Xiang L."/>
            <person name="Li Y."/>
            <person name="Xu Z."/>
            <person name="Ji A."/>
            <person name="Wang L."/>
            <person name="Lu S."/>
            <person name="Hayward A."/>
            <person name="Sun W."/>
            <person name="Li X."/>
            <person name="Schwartz D.C."/>
            <person name="Wang Y."/>
            <person name="Chen S."/>
        </authorList>
    </citation>
    <scope>NUCLEOTIDE SEQUENCE [LARGE SCALE GENOMIC DNA]</scope>
    <source>
        <strain evidence="15 16">ZZ0214-1</strain>
    </source>
</reference>
<keyword evidence="5" id="KW-0547">Nucleotide-binding</keyword>
<evidence type="ECO:0000313" key="15">
    <source>
        <dbReference type="EMBL" id="PIL25105.1"/>
    </source>
</evidence>
<dbReference type="PROSITE" id="PS51480">
    <property type="entry name" value="DHAL"/>
    <property type="match status" value="1"/>
</dbReference>
<keyword evidence="7" id="KW-0319">Glycerol metabolism</keyword>
<dbReference type="SUPFAM" id="SSF101473">
    <property type="entry name" value="DhaL-like"/>
    <property type="match status" value="1"/>
</dbReference>
<keyword evidence="8" id="KW-0067">ATP-binding</keyword>
<dbReference type="PANTHER" id="PTHR28629">
    <property type="entry name" value="TRIOKINASE/FMN CYCLASE"/>
    <property type="match status" value="1"/>
</dbReference>
<feature type="binding site" evidence="12">
    <location>
        <position position="132"/>
    </location>
    <ligand>
        <name>substrate</name>
    </ligand>
</feature>
<evidence type="ECO:0000256" key="11">
    <source>
        <dbReference type="PIRSR" id="PIRSR612734-1"/>
    </source>
</evidence>
<accession>A0A2G8RUB6</accession>
<dbReference type="STRING" id="1077348.A0A2G8RUB6"/>
<keyword evidence="6" id="KW-0418">Kinase</keyword>
<organism evidence="15 16">
    <name type="scientific">Ganoderma sinense ZZ0214-1</name>
    <dbReference type="NCBI Taxonomy" id="1077348"/>
    <lineage>
        <taxon>Eukaryota</taxon>
        <taxon>Fungi</taxon>
        <taxon>Dikarya</taxon>
        <taxon>Basidiomycota</taxon>
        <taxon>Agaricomycotina</taxon>
        <taxon>Agaricomycetes</taxon>
        <taxon>Polyporales</taxon>
        <taxon>Polyporaceae</taxon>
        <taxon>Ganoderma</taxon>
    </lineage>
</organism>
<dbReference type="OrthoDB" id="1724672at2759"/>
<feature type="domain" description="DhaK" evidence="14">
    <location>
        <begin position="11"/>
        <end position="378"/>
    </location>
</feature>
<dbReference type="Gene3D" id="3.40.50.10440">
    <property type="entry name" value="Dihydroxyacetone kinase, domain 1"/>
    <property type="match status" value="1"/>
</dbReference>
<evidence type="ECO:0000313" key="16">
    <source>
        <dbReference type="Proteomes" id="UP000230002"/>
    </source>
</evidence>
<proteinExistence type="inferred from homology"/>
<evidence type="ECO:0008006" key="17">
    <source>
        <dbReference type="Google" id="ProtNLM"/>
    </source>
</evidence>
<evidence type="ECO:0000259" key="13">
    <source>
        <dbReference type="PROSITE" id="PS51480"/>
    </source>
</evidence>
<evidence type="ECO:0000256" key="2">
    <source>
        <dbReference type="ARBA" id="ARBA00004778"/>
    </source>
</evidence>
<evidence type="ECO:0000256" key="1">
    <source>
        <dbReference type="ARBA" id="ARBA00003264"/>
    </source>
</evidence>
<dbReference type="GO" id="GO:0005829">
    <property type="term" value="C:cytosol"/>
    <property type="evidence" value="ECO:0007669"/>
    <property type="project" value="TreeGrafter"/>
</dbReference>
<evidence type="ECO:0000256" key="12">
    <source>
        <dbReference type="PIRSR" id="PIRSR612734-2"/>
    </source>
</evidence>
<evidence type="ECO:0000256" key="7">
    <source>
        <dbReference type="ARBA" id="ARBA00022798"/>
    </source>
</evidence>
<comment type="catalytic activity">
    <reaction evidence="10">
        <text>dihydroxyacetone + ATP = dihydroxyacetone phosphate + ADP + H(+)</text>
        <dbReference type="Rhea" id="RHEA:15773"/>
        <dbReference type="ChEBI" id="CHEBI:15378"/>
        <dbReference type="ChEBI" id="CHEBI:16016"/>
        <dbReference type="ChEBI" id="CHEBI:30616"/>
        <dbReference type="ChEBI" id="CHEBI:57642"/>
        <dbReference type="ChEBI" id="CHEBI:456216"/>
        <dbReference type="EC" id="2.7.1.29"/>
    </reaction>
</comment>
<dbReference type="AlphaFoldDB" id="A0A2G8RUB6"/>
<dbReference type="EMBL" id="AYKW01000056">
    <property type="protein sequence ID" value="PIL25105.1"/>
    <property type="molecule type" value="Genomic_DNA"/>
</dbReference>
<evidence type="ECO:0000259" key="14">
    <source>
        <dbReference type="PROSITE" id="PS51481"/>
    </source>
</evidence>
<dbReference type="Gene3D" id="1.25.40.340">
    <property type="match status" value="1"/>
</dbReference>
<evidence type="ECO:0000256" key="4">
    <source>
        <dbReference type="ARBA" id="ARBA00022679"/>
    </source>
</evidence>
<feature type="binding site" evidence="12">
    <location>
        <begin position="56"/>
        <end position="59"/>
    </location>
    <ligand>
        <name>substrate</name>
    </ligand>
</feature>
<dbReference type="FunFam" id="3.30.1180.20:FF:000001">
    <property type="entry name" value="Dihydroxyacetone kinase 1"/>
    <property type="match status" value="1"/>
</dbReference>
<dbReference type="Pfam" id="PF02733">
    <property type="entry name" value="Dak1"/>
    <property type="match status" value="2"/>
</dbReference>
<dbReference type="FunFam" id="1.25.40.340:FF:000001">
    <property type="entry name" value="Dihydroxyacetone kinase 1"/>
    <property type="match status" value="1"/>
</dbReference>
<dbReference type="Proteomes" id="UP000230002">
    <property type="component" value="Unassembled WGS sequence"/>
</dbReference>
<comment type="similarity">
    <text evidence="3">Belongs to the dihydroxyacetone kinase (DAK) family.</text>
</comment>
<dbReference type="SUPFAM" id="SSF82549">
    <property type="entry name" value="DAK1/DegV-like"/>
    <property type="match status" value="1"/>
</dbReference>
<evidence type="ECO:0000256" key="3">
    <source>
        <dbReference type="ARBA" id="ARBA00008757"/>
    </source>
</evidence>
<dbReference type="PROSITE" id="PS51481">
    <property type="entry name" value="DHAK"/>
    <property type="match status" value="1"/>
</dbReference>
<protein>
    <recommendedName>
        <fullName evidence="17">Dihydroxyacetone kinase</fullName>
    </recommendedName>
</protein>
<dbReference type="GO" id="GO:0005524">
    <property type="term" value="F:ATP binding"/>
    <property type="evidence" value="ECO:0007669"/>
    <property type="project" value="UniProtKB-KW"/>
</dbReference>
<sequence length="618" mass="65079">MSAQSKHFLNDPETLVVESLQGLCTLNPQLGFEKENKVVYVVNQDRSKVALICGGGSGHEPSHAGFVGEGVLTAAVCGSIFASPNPAQVRRGIDLTENEKGSQDGHYRQVSSMAYASPRTIIDRNFRNYTGDILNFGLAKEQYAAQHPGKASNVKFVIVGDDVAVGRTQGKIVGRRGLAGTCIVYKVAGALAQRGASLDEVYNTAQWVSSRVGTIGVGLEHCHVPGTAAAESHLGFQEIEIGMGIHNEPGHRRLSPVPPLNQLLPQLVEFLTSTTDSERSFLPFKNDGGDRVVLLVNNLGGVSELELANVAGEARKALVAKGVKVERLISGTFMTSLNMPGFSITTLLLPSASETGKEVPDASLLLSLVDAPANVPGWKWASSSVPPDTDQIPAPKKGAAAAAQETVTLRAEDPKAFEEAVERACKALGDAEPEITRYDLIAGDGDCGLTLKAGAAAVLKDLNQGQITGEDVPKSVIAVAKVAEEQMGGTSGALYSIFFSALAQGLQTHRADSQTLTPAIWSAALSSALEKLYTYTRARPPSRTLVDPLAAFVEALGSSQGANSAAAVKAAADAALKTRDLEAKAGRSAYVEGNRLKEERVPDPGAWGVKVLLESLLQ</sequence>
<comment type="catalytic activity">
    <reaction evidence="9">
        <text>D-glyceraldehyde + ATP = D-glyceraldehyde 3-phosphate + ADP + H(+)</text>
        <dbReference type="Rhea" id="RHEA:13941"/>
        <dbReference type="ChEBI" id="CHEBI:15378"/>
        <dbReference type="ChEBI" id="CHEBI:17378"/>
        <dbReference type="ChEBI" id="CHEBI:30616"/>
        <dbReference type="ChEBI" id="CHEBI:59776"/>
        <dbReference type="ChEBI" id="CHEBI:456216"/>
        <dbReference type="EC" id="2.7.1.28"/>
    </reaction>
</comment>
<dbReference type="InterPro" id="IPR004006">
    <property type="entry name" value="DhaK_dom"/>
</dbReference>
<dbReference type="InterPro" id="IPR012734">
    <property type="entry name" value="DhaK_ATP"/>
</dbReference>
<dbReference type="SMART" id="SM01120">
    <property type="entry name" value="Dak2"/>
    <property type="match status" value="1"/>
</dbReference>
<dbReference type="Gene3D" id="3.30.1180.20">
    <property type="entry name" value="Dihydroxyacetone kinase, domain 2"/>
    <property type="match status" value="1"/>
</dbReference>
<evidence type="ECO:0000256" key="6">
    <source>
        <dbReference type="ARBA" id="ARBA00022777"/>
    </source>
</evidence>
<dbReference type="InterPro" id="IPR036117">
    <property type="entry name" value="DhaL_dom_sf"/>
</dbReference>
<comment type="caution">
    <text evidence="15">The sequence shown here is derived from an EMBL/GenBank/DDBJ whole genome shotgun (WGS) entry which is preliminary data.</text>
</comment>
<gene>
    <name evidence="15" type="ORF">GSI_12994</name>
</gene>
<evidence type="ECO:0000256" key="5">
    <source>
        <dbReference type="ARBA" id="ARBA00022741"/>
    </source>
</evidence>
<keyword evidence="16" id="KW-1185">Reference proteome</keyword>
<evidence type="ECO:0000256" key="10">
    <source>
        <dbReference type="ARBA" id="ARBA00048898"/>
    </source>
</evidence>
<comment type="pathway">
    <text evidence="2">Polyol metabolism; glycerol fermentation; glycerone phosphate from glycerol (oxidative route): step 2/2.</text>
</comment>
<dbReference type="NCBIfam" id="TIGR02361">
    <property type="entry name" value="dak_ATP"/>
    <property type="match status" value="1"/>
</dbReference>